<reference evidence="2" key="1">
    <citation type="journal article" date="2018" name="Gigascience">
        <title>Genome assembly of the Pink Ipe (Handroanthus impetiginosus, Bignoniaceae), a highly valued, ecologically keystone Neotropical timber forest tree.</title>
        <authorList>
            <person name="Silva-Junior O.B."/>
            <person name="Grattapaglia D."/>
            <person name="Novaes E."/>
            <person name="Collevatti R.G."/>
        </authorList>
    </citation>
    <scope>NUCLEOTIDE SEQUENCE [LARGE SCALE GENOMIC DNA]</scope>
    <source>
        <strain evidence="2">cv. UFG-1</strain>
    </source>
</reference>
<dbReference type="Proteomes" id="UP000231279">
    <property type="component" value="Unassembled WGS sequence"/>
</dbReference>
<dbReference type="OrthoDB" id="1294469at2759"/>
<gene>
    <name evidence="1" type="ORF">CDL12_00520</name>
</gene>
<dbReference type="EMBL" id="NKXS01000055">
    <property type="protein sequence ID" value="PIN26722.1"/>
    <property type="molecule type" value="Genomic_DNA"/>
</dbReference>
<dbReference type="PANTHER" id="PTHR33499:SF11">
    <property type="entry name" value="NO APICAL MERISTEM-ASSOCIATED C-TERMINAL DOMAIN-CONTAINING PROTEIN"/>
    <property type="match status" value="1"/>
</dbReference>
<accession>A0A2G9IAD6</accession>
<sequence length="167" mass="19334">MATANKTRDLKRKLELANALAAANNMVDNPIHNRLPQTSGKPKILIPKGFKRPVGEHSSKHATQIGVIIRLESPMQVEGWAKISDEIKDHLFRKLINKLSYDVEEPHVVHCIWMSFARQYFTFLLNALKYYQKMKAEGGVALARQNVYSKLANRRDDWLWLCDFWET</sequence>
<name>A0A2G9IAD6_9LAMI</name>
<comment type="caution">
    <text evidence="1">The sequence shown here is derived from an EMBL/GenBank/DDBJ whole genome shotgun (WGS) entry which is preliminary data.</text>
</comment>
<organism evidence="1 2">
    <name type="scientific">Handroanthus impetiginosus</name>
    <dbReference type="NCBI Taxonomy" id="429701"/>
    <lineage>
        <taxon>Eukaryota</taxon>
        <taxon>Viridiplantae</taxon>
        <taxon>Streptophyta</taxon>
        <taxon>Embryophyta</taxon>
        <taxon>Tracheophyta</taxon>
        <taxon>Spermatophyta</taxon>
        <taxon>Magnoliopsida</taxon>
        <taxon>eudicotyledons</taxon>
        <taxon>Gunneridae</taxon>
        <taxon>Pentapetalae</taxon>
        <taxon>asterids</taxon>
        <taxon>lamiids</taxon>
        <taxon>Lamiales</taxon>
        <taxon>Bignoniaceae</taxon>
        <taxon>Crescentiina</taxon>
        <taxon>Tabebuia alliance</taxon>
        <taxon>Handroanthus</taxon>
    </lineage>
</organism>
<proteinExistence type="predicted"/>
<evidence type="ECO:0000313" key="2">
    <source>
        <dbReference type="Proteomes" id="UP000231279"/>
    </source>
</evidence>
<evidence type="ECO:0000313" key="1">
    <source>
        <dbReference type="EMBL" id="PIN26722.1"/>
    </source>
</evidence>
<protein>
    <submittedName>
        <fullName evidence="1">Uncharacterized protein</fullName>
    </submittedName>
</protein>
<dbReference type="AlphaFoldDB" id="A0A2G9IAD6"/>
<dbReference type="PANTHER" id="PTHR33499">
    <property type="entry name" value="OS12G0282400 PROTEIN-RELATED"/>
    <property type="match status" value="1"/>
</dbReference>
<keyword evidence="2" id="KW-1185">Reference proteome</keyword>